<accession>A0A645EQJ4</accession>
<name>A0A645EQJ4_9ZZZZ</name>
<protein>
    <submittedName>
        <fullName evidence="1">Uncharacterized protein</fullName>
    </submittedName>
</protein>
<proteinExistence type="predicted"/>
<sequence>MRSRLWSADAQIDRSALPSLNQIIHAQMGLATAPEAQEDMLVRYRQQITQEQGS</sequence>
<gene>
    <name evidence="1" type="ORF">SDC9_151527</name>
</gene>
<organism evidence="1">
    <name type="scientific">bioreactor metagenome</name>
    <dbReference type="NCBI Taxonomy" id="1076179"/>
    <lineage>
        <taxon>unclassified sequences</taxon>
        <taxon>metagenomes</taxon>
        <taxon>ecological metagenomes</taxon>
    </lineage>
</organism>
<reference evidence="1" key="1">
    <citation type="submission" date="2019-08" db="EMBL/GenBank/DDBJ databases">
        <authorList>
            <person name="Kucharzyk K."/>
            <person name="Murdoch R.W."/>
            <person name="Higgins S."/>
            <person name="Loffler F."/>
        </authorList>
    </citation>
    <scope>NUCLEOTIDE SEQUENCE</scope>
</reference>
<comment type="caution">
    <text evidence="1">The sequence shown here is derived from an EMBL/GenBank/DDBJ whole genome shotgun (WGS) entry which is preliminary data.</text>
</comment>
<evidence type="ECO:0000313" key="1">
    <source>
        <dbReference type="EMBL" id="MPN04291.1"/>
    </source>
</evidence>
<dbReference type="AlphaFoldDB" id="A0A645EQJ4"/>
<dbReference type="EMBL" id="VSSQ01050211">
    <property type="protein sequence ID" value="MPN04291.1"/>
    <property type="molecule type" value="Genomic_DNA"/>
</dbReference>